<dbReference type="PANTHER" id="PTHR43245">
    <property type="entry name" value="BIFUNCTIONAL POLYMYXIN RESISTANCE PROTEIN ARNA"/>
    <property type="match status" value="1"/>
</dbReference>
<gene>
    <name evidence="2" type="ORF">C683_0908</name>
</gene>
<dbReference type="Pfam" id="PF01370">
    <property type="entry name" value="Epimerase"/>
    <property type="match status" value="1"/>
</dbReference>
<dbReference type="STRING" id="1234409.C683_0908"/>
<dbReference type="EMBL" id="AMYT01000019">
    <property type="protein sequence ID" value="EKU27130.1"/>
    <property type="molecule type" value="Genomic_DNA"/>
</dbReference>
<protein>
    <submittedName>
        <fullName evidence="2">NAD-dependent epimerase/dehydratase</fullName>
    </submittedName>
</protein>
<comment type="caution">
    <text evidence="2">The sequence shown here is derived from an EMBL/GenBank/DDBJ whole genome shotgun (WGS) entry which is preliminary data.</text>
</comment>
<organism evidence="2 3">
    <name type="scientific">Catellicoccus marimammalium M35/04/3</name>
    <dbReference type="NCBI Taxonomy" id="1234409"/>
    <lineage>
        <taxon>Bacteria</taxon>
        <taxon>Bacillati</taxon>
        <taxon>Bacillota</taxon>
        <taxon>Bacilli</taxon>
        <taxon>Lactobacillales</taxon>
        <taxon>Enterococcaceae</taxon>
        <taxon>Catellicoccus</taxon>
    </lineage>
</organism>
<proteinExistence type="predicted"/>
<evidence type="ECO:0000313" key="2">
    <source>
        <dbReference type="EMBL" id="EKU27130.1"/>
    </source>
</evidence>
<feature type="domain" description="NAD-dependent epimerase/dehydratase" evidence="1">
    <location>
        <begin position="4"/>
        <end position="234"/>
    </location>
</feature>
<sequence length="334" mass="37737">MNKVFVLGGTGFLGYYTVQELLKKGIAVKTLSLPPKEDAGTITEENPLAGLDNVEILVNDINAMSDEDVVEMLKDCDGFVYGAGADERVQAKAPAKRFYYEANVLPTQRMVRLAGKAGVKHFVIFGSYFSEMAERFPDLGIQDSPYINTRLLQEQLGFAEGEGIMDVTVIRLPYIFGTMKNRMPLWQMFVDRIRDNAVYPVFKGGTACVTAKQVGQAAVGALLHGKHRQTFAIGDTNLSYEEFATIIKEELNVDTEIKVLTFDEGFPMYKQMDETLLNDAGREYGIPMETICRVQQEYCYLNYNDTFPQLGVEKENIREVFRETIRYILELENK</sequence>
<dbReference type="eggNOG" id="COG0451">
    <property type="taxonomic scope" value="Bacteria"/>
</dbReference>
<evidence type="ECO:0000259" key="1">
    <source>
        <dbReference type="Pfam" id="PF01370"/>
    </source>
</evidence>
<dbReference type="Proteomes" id="UP000016057">
    <property type="component" value="Unassembled WGS sequence"/>
</dbReference>
<dbReference type="InterPro" id="IPR036291">
    <property type="entry name" value="NAD(P)-bd_dom_sf"/>
</dbReference>
<dbReference type="InterPro" id="IPR050177">
    <property type="entry name" value="Lipid_A_modif_metabolic_enz"/>
</dbReference>
<dbReference type="AlphaFoldDB" id="K8Z8F1"/>
<reference evidence="2 3" key="1">
    <citation type="journal article" date="2013" name="Genome Announc.">
        <title>Draft Genome Sequence of Catellicoccus marimammalium, a Novel Species Commonly Found in Gull Feces.</title>
        <authorList>
            <person name="Weigand M.R."/>
            <person name="Ryu H."/>
            <person name="Bozcek L."/>
            <person name="Konstantinidis K.T."/>
            <person name="Santo Domingo J.W."/>
        </authorList>
    </citation>
    <scope>NUCLEOTIDE SEQUENCE [LARGE SCALE GENOMIC DNA]</scope>
    <source>
        <strain evidence="2 3">M35/04/3</strain>
    </source>
</reference>
<evidence type="ECO:0000313" key="3">
    <source>
        <dbReference type="Proteomes" id="UP000016057"/>
    </source>
</evidence>
<dbReference type="InterPro" id="IPR001509">
    <property type="entry name" value="Epimerase_deHydtase"/>
</dbReference>
<dbReference type="OrthoDB" id="9778052at2"/>
<dbReference type="RefSeq" id="WP_009490589.1">
    <property type="nucleotide sequence ID" value="NZ_AMYT01000019.1"/>
</dbReference>
<dbReference type="Gene3D" id="3.40.50.720">
    <property type="entry name" value="NAD(P)-binding Rossmann-like Domain"/>
    <property type="match status" value="1"/>
</dbReference>
<dbReference type="SUPFAM" id="SSF51735">
    <property type="entry name" value="NAD(P)-binding Rossmann-fold domains"/>
    <property type="match status" value="1"/>
</dbReference>
<accession>K8Z8F1</accession>
<keyword evidence="3" id="KW-1185">Reference proteome</keyword>
<name>K8Z8F1_9ENTE</name>